<sequence>MTPLPSVNTALSLQPRGPSDREKLAQAAKQFEAIFVRQMLASARAAKLGGDDPLFGGQALDTFRQMQDEQVADIAANSGAFGFAKSLETQLAAVAGLAPATTTKAR</sequence>
<organism evidence="3 4">
    <name type="scientific">Novosphingobium piscinae</name>
    <dbReference type="NCBI Taxonomy" id="1507448"/>
    <lineage>
        <taxon>Bacteria</taxon>
        <taxon>Pseudomonadati</taxon>
        <taxon>Pseudomonadota</taxon>
        <taxon>Alphaproteobacteria</taxon>
        <taxon>Sphingomonadales</taxon>
        <taxon>Sphingomonadaceae</taxon>
        <taxon>Novosphingobium</taxon>
    </lineage>
</organism>
<comment type="caution">
    <text evidence="3">The sequence shown here is derived from an EMBL/GenBank/DDBJ whole genome shotgun (WGS) entry which is preliminary data.</text>
</comment>
<feature type="compositionally biased region" description="Polar residues" evidence="1">
    <location>
        <begin position="1"/>
        <end position="12"/>
    </location>
</feature>
<dbReference type="AlphaFoldDB" id="A0A7X1G0N3"/>
<evidence type="ECO:0000256" key="1">
    <source>
        <dbReference type="SAM" id="MobiDB-lite"/>
    </source>
</evidence>
<evidence type="ECO:0000259" key="2">
    <source>
        <dbReference type="Pfam" id="PF10135"/>
    </source>
</evidence>
<accession>A0A7X1G0N3</accession>
<evidence type="ECO:0000313" key="4">
    <source>
        <dbReference type="Proteomes" id="UP000551327"/>
    </source>
</evidence>
<dbReference type="Pfam" id="PF10135">
    <property type="entry name" value="Rod-binding"/>
    <property type="match status" value="1"/>
</dbReference>
<protein>
    <submittedName>
        <fullName evidence="3">Rod-binding protein</fullName>
    </submittedName>
</protein>
<name>A0A7X1G0N3_9SPHN</name>
<reference evidence="3 4" key="1">
    <citation type="submission" date="2020-08" db="EMBL/GenBank/DDBJ databases">
        <title>The genome sequence of type strain Novosphingobium piscinae KCTC 42194.</title>
        <authorList>
            <person name="Liu Y."/>
        </authorList>
    </citation>
    <scope>NUCLEOTIDE SEQUENCE [LARGE SCALE GENOMIC DNA]</scope>
    <source>
        <strain evidence="3 4">KCTC 42194</strain>
    </source>
</reference>
<evidence type="ECO:0000313" key="3">
    <source>
        <dbReference type="EMBL" id="MBC2670463.1"/>
    </source>
</evidence>
<gene>
    <name evidence="3" type="ORF">H7F53_15030</name>
</gene>
<feature type="domain" description="Flagellar protein FlgJ N-terminal" evidence="2">
    <location>
        <begin position="42"/>
        <end position="90"/>
    </location>
</feature>
<dbReference type="RefSeq" id="WP_185680325.1">
    <property type="nucleotide sequence ID" value="NZ_JACLAX010000020.1"/>
</dbReference>
<dbReference type="InterPro" id="IPR019301">
    <property type="entry name" value="Flagellar_prot_FlgJ_N"/>
</dbReference>
<proteinExistence type="predicted"/>
<dbReference type="EMBL" id="JACLAX010000020">
    <property type="protein sequence ID" value="MBC2670463.1"/>
    <property type="molecule type" value="Genomic_DNA"/>
</dbReference>
<feature type="region of interest" description="Disordered" evidence="1">
    <location>
        <begin position="1"/>
        <end position="24"/>
    </location>
</feature>
<dbReference type="Proteomes" id="UP000551327">
    <property type="component" value="Unassembled WGS sequence"/>
</dbReference>
<keyword evidence="4" id="KW-1185">Reference proteome</keyword>